<name>A0A090KTZ5_9BACI</name>
<keyword evidence="3" id="KW-1133">Transmembrane helix</keyword>
<evidence type="ECO:0000313" key="4">
    <source>
        <dbReference type="EMBL" id="CEE02194.1"/>
    </source>
</evidence>
<feature type="transmembrane region" description="Helical" evidence="3">
    <location>
        <begin position="12"/>
        <end position="36"/>
    </location>
</feature>
<dbReference type="PROSITE" id="PS00409">
    <property type="entry name" value="PROKAR_NTER_METHYL"/>
    <property type="match status" value="1"/>
</dbReference>
<keyword evidence="5" id="KW-1185">Reference proteome</keyword>
<keyword evidence="2" id="KW-0178">Competence</keyword>
<dbReference type="RefSeq" id="WP_051989116.1">
    <property type="nucleotide sequence ID" value="NZ_CCRF01000066.1"/>
</dbReference>
<dbReference type="EMBL" id="CCRF01000066">
    <property type="protein sequence ID" value="CEE02194.1"/>
    <property type="molecule type" value="Genomic_DNA"/>
</dbReference>
<dbReference type="GO" id="GO:0030420">
    <property type="term" value="P:establishment of competence for transformation"/>
    <property type="evidence" value="ECO:0007669"/>
    <property type="project" value="UniProtKB-KW"/>
</dbReference>
<keyword evidence="3" id="KW-0812">Transmembrane</keyword>
<evidence type="ECO:0000256" key="3">
    <source>
        <dbReference type="SAM" id="Phobius"/>
    </source>
</evidence>
<dbReference type="NCBIfam" id="TIGR02532">
    <property type="entry name" value="IV_pilin_GFxxxE"/>
    <property type="match status" value="1"/>
</dbReference>
<sequence length="146" mass="16323">MGKRFSNKQGFTLVEVIVSITILSIIILTFSSIFLFTNNTANRNNEKLVAVHLAKATLESVKGNPSYYFVLTETGITPAEGFQIEDDGSIKIPQIINDKDYEVRIKPSRDNDQKDLSLVHVLVETKLLDSKVPITSKVEGYVNYAE</sequence>
<organism evidence="4 5">
    <name type="scientific">Caldibacillus thermoamylovorans</name>
    <dbReference type="NCBI Taxonomy" id="35841"/>
    <lineage>
        <taxon>Bacteria</taxon>
        <taxon>Bacillati</taxon>
        <taxon>Bacillota</taxon>
        <taxon>Bacilli</taxon>
        <taxon>Bacillales</taxon>
        <taxon>Bacillaceae</taxon>
        <taxon>Caldibacillus</taxon>
    </lineage>
</organism>
<proteinExistence type="predicted"/>
<gene>
    <name evidence="4" type="ORF">BT1A1_2374</name>
</gene>
<evidence type="ECO:0008006" key="6">
    <source>
        <dbReference type="Google" id="ProtNLM"/>
    </source>
</evidence>
<keyword evidence="3" id="KW-0472">Membrane</keyword>
<evidence type="ECO:0000256" key="2">
    <source>
        <dbReference type="ARBA" id="ARBA00023287"/>
    </source>
</evidence>
<comment type="subcellular location">
    <subcellularLocation>
        <location evidence="1">Cell surface</location>
    </subcellularLocation>
</comment>
<dbReference type="GO" id="GO:0009986">
    <property type="term" value="C:cell surface"/>
    <property type="evidence" value="ECO:0007669"/>
    <property type="project" value="UniProtKB-SubCell"/>
</dbReference>
<dbReference type="AlphaFoldDB" id="A0A090KTZ5"/>
<dbReference type="Pfam" id="PF07963">
    <property type="entry name" value="N_methyl"/>
    <property type="match status" value="1"/>
</dbReference>
<accession>A0A090KTZ5</accession>
<protein>
    <recommendedName>
        <fullName evidence="6">Prepilin-type cleavage/methylation domain-containing protein</fullName>
    </recommendedName>
</protein>
<dbReference type="Proteomes" id="UP000040576">
    <property type="component" value="Unassembled WGS sequence"/>
</dbReference>
<evidence type="ECO:0000313" key="5">
    <source>
        <dbReference type="Proteomes" id="UP000040576"/>
    </source>
</evidence>
<reference evidence="4 5" key="1">
    <citation type="submission" date="2014-07" db="EMBL/GenBank/DDBJ databases">
        <authorList>
            <person name="Wibberg Daniel"/>
        </authorList>
    </citation>
    <scope>NUCLEOTIDE SEQUENCE [LARGE SCALE GENOMIC DNA]</scope>
</reference>
<dbReference type="InterPro" id="IPR012902">
    <property type="entry name" value="N_methyl_site"/>
</dbReference>
<evidence type="ECO:0000256" key="1">
    <source>
        <dbReference type="ARBA" id="ARBA00004241"/>
    </source>
</evidence>